<sequence>MLRVLLLIDFVLAENFLNKTDKFYNFPVHIQRSHTQPLAMLKHAFFCCCILMAVCCQKKDTVLLPDDPAVITVPGLPDLQAFHISITERGSTTAAFQWNEAGDYQSDSVIYTLELNGKTIVTGLQKTEYRFTDLEPATTYTLKVKALAGKAPGTVSTSFQFTTDDGYLKFAKSLFTNVSPYDLVATPDNGYVVCMFYGTRNALVVARLDSLGNEKWRKMYPYRAIGTRILATGDGYVIMGSSYLLKLDGEGNTMWYREFNYSEVAFQSFIRASNGDLLVTGFDQGLNNPKMYMIASVRRLNAQGELKWRKTYGTTLRNQGNDIIFGKTEDEIYVYGSKALPVAGWEDGNTQRWLFRIDGAGNFLWEADYGDSKYDFSTSLIRVGEHLILGGFRLGIGQISEKRIIRTDLSGNVINTIQVGLDEFYGTIVKLLPTPDNGYIACTWEGNYSRKAMLWKYDASDKVEWSGTYLGSNYEAMARSVIQTADGGYCMAVSMSAGYNINSVLWLLKLNPTGFYE</sequence>
<proteinExistence type="predicted"/>
<feature type="domain" description="Fibronectin type-III" evidence="1">
    <location>
        <begin position="80"/>
        <end position="166"/>
    </location>
</feature>
<dbReference type="SUPFAM" id="SSF63829">
    <property type="entry name" value="Calcium-dependent phosphotriesterase"/>
    <property type="match status" value="1"/>
</dbReference>
<dbReference type="EMBL" id="BMIB01000002">
    <property type="protein sequence ID" value="GGH64718.1"/>
    <property type="molecule type" value="Genomic_DNA"/>
</dbReference>
<dbReference type="Proteomes" id="UP000627292">
    <property type="component" value="Unassembled WGS sequence"/>
</dbReference>
<dbReference type="SUPFAM" id="SSF49265">
    <property type="entry name" value="Fibronectin type III"/>
    <property type="match status" value="1"/>
</dbReference>
<reference evidence="2" key="2">
    <citation type="submission" date="2020-09" db="EMBL/GenBank/DDBJ databases">
        <authorList>
            <person name="Sun Q."/>
            <person name="Zhou Y."/>
        </authorList>
    </citation>
    <scope>NUCLEOTIDE SEQUENCE</scope>
    <source>
        <strain evidence="2">CGMCC 1.15290</strain>
    </source>
</reference>
<dbReference type="PROSITE" id="PS50853">
    <property type="entry name" value="FN3"/>
    <property type="match status" value="1"/>
</dbReference>
<comment type="caution">
    <text evidence="2">The sequence shown here is derived from an EMBL/GenBank/DDBJ whole genome shotgun (WGS) entry which is preliminary data.</text>
</comment>
<evidence type="ECO:0000313" key="3">
    <source>
        <dbReference type="Proteomes" id="UP000627292"/>
    </source>
</evidence>
<dbReference type="InterPro" id="IPR003961">
    <property type="entry name" value="FN3_dom"/>
</dbReference>
<dbReference type="InterPro" id="IPR013783">
    <property type="entry name" value="Ig-like_fold"/>
</dbReference>
<dbReference type="CDD" id="cd00063">
    <property type="entry name" value="FN3"/>
    <property type="match status" value="1"/>
</dbReference>
<dbReference type="PANTHER" id="PTHR42754:SF1">
    <property type="entry name" value="LIPOPROTEIN"/>
    <property type="match status" value="1"/>
</dbReference>
<dbReference type="SMART" id="SM00060">
    <property type="entry name" value="FN3"/>
    <property type="match status" value="1"/>
</dbReference>
<dbReference type="PANTHER" id="PTHR42754">
    <property type="entry name" value="ENDOGLUCANASE"/>
    <property type="match status" value="1"/>
</dbReference>
<protein>
    <recommendedName>
        <fullName evidence="1">Fibronectin type-III domain-containing protein</fullName>
    </recommendedName>
</protein>
<dbReference type="Pfam" id="PF00041">
    <property type="entry name" value="fn3"/>
    <property type="match status" value="1"/>
</dbReference>
<evidence type="ECO:0000313" key="2">
    <source>
        <dbReference type="EMBL" id="GGH64718.1"/>
    </source>
</evidence>
<gene>
    <name evidence="2" type="ORF">GCM10011379_17080</name>
</gene>
<dbReference type="Gene3D" id="2.60.40.10">
    <property type="entry name" value="Immunoglobulins"/>
    <property type="match status" value="1"/>
</dbReference>
<dbReference type="InterPro" id="IPR036116">
    <property type="entry name" value="FN3_sf"/>
</dbReference>
<evidence type="ECO:0000259" key="1">
    <source>
        <dbReference type="PROSITE" id="PS50853"/>
    </source>
</evidence>
<keyword evidence="3" id="KW-1185">Reference proteome</keyword>
<reference evidence="2" key="1">
    <citation type="journal article" date="2014" name="Int. J. Syst. Evol. Microbiol.">
        <title>Complete genome sequence of Corynebacterium casei LMG S-19264T (=DSM 44701T), isolated from a smear-ripened cheese.</title>
        <authorList>
            <consortium name="US DOE Joint Genome Institute (JGI-PGF)"/>
            <person name="Walter F."/>
            <person name="Albersmeier A."/>
            <person name="Kalinowski J."/>
            <person name="Ruckert C."/>
        </authorList>
    </citation>
    <scope>NUCLEOTIDE SEQUENCE</scope>
    <source>
        <strain evidence="2">CGMCC 1.15290</strain>
    </source>
</reference>
<organism evidence="2 3">
    <name type="scientific">Filimonas zeae</name>
    <dbReference type="NCBI Taxonomy" id="1737353"/>
    <lineage>
        <taxon>Bacteria</taxon>
        <taxon>Pseudomonadati</taxon>
        <taxon>Bacteroidota</taxon>
        <taxon>Chitinophagia</taxon>
        <taxon>Chitinophagales</taxon>
        <taxon>Chitinophagaceae</taxon>
        <taxon>Filimonas</taxon>
    </lineage>
</organism>
<name>A0A917IVZ5_9BACT</name>
<dbReference type="AlphaFoldDB" id="A0A917IVZ5"/>
<accession>A0A917IVZ5</accession>